<dbReference type="Proteomes" id="UP001049176">
    <property type="component" value="Chromosome 1"/>
</dbReference>
<proteinExistence type="predicted"/>
<dbReference type="GO" id="GO:0009082">
    <property type="term" value="P:branched-chain amino acid biosynthetic process"/>
    <property type="evidence" value="ECO:0007669"/>
    <property type="project" value="TreeGrafter"/>
</dbReference>
<dbReference type="RefSeq" id="XP_043015276.1">
    <property type="nucleotide sequence ID" value="XM_043146573.1"/>
</dbReference>
<comment type="caution">
    <text evidence="1">The sequence shown here is derived from an EMBL/GenBank/DDBJ whole genome shotgun (WGS) entry which is preliminary data.</text>
</comment>
<organism evidence="1 2">
    <name type="scientific">Marasmius oreades</name>
    <name type="common">fairy-ring Marasmius</name>
    <dbReference type="NCBI Taxonomy" id="181124"/>
    <lineage>
        <taxon>Eukaryota</taxon>
        <taxon>Fungi</taxon>
        <taxon>Dikarya</taxon>
        <taxon>Basidiomycota</taxon>
        <taxon>Agaricomycotina</taxon>
        <taxon>Agaricomycetes</taxon>
        <taxon>Agaricomycetidae</taxon>
        <taxon>Agaricales</taxon>
        <taxon>Marasmiineae</taxon>
        <taxon>Marasmiaceae</taxon>
        <taxon>Marasmius</taxon>
    </lineage>
</organism>
<sequence length="72" mass="7869">MSGVQIHSLSKSPPNNNVKLNKISSQITQNKAQGGAQAMLYAIGLQEADMDKPQIGISPIWWEAADIYRESV</sequence>
<accession>A0A9P7V1Z5</accession>
<dbReference type="GO" id="GO:0004160">
    <property type="term" value="F:dihydroxy-acid dehydratase activity"/>
    <property type="evidence" value="ECO:0007669"/>
    <property type="project" value="TreeGrafter"/>
</dbReference>
<dbReference type="SUPFAM" id="SSF143975">
    <property type="entry name" value="IlvD/EDD N-terminal domain-like"/>
    <property type="match status" value="1"/>
</dbReference>
<dbReference type="InterPro" id="IPR037237">
    <property type="entry name" value="IlvD/EDD_N"/>
</dbReference>
<gene>
    <name evidence="1" type="ORF">E1B28_000711</name>
</gene>
<dbReference type="GeneID" id="66069787"/>
<dbReference type="PANTHER" id="PTHR21000">
    <property type="entry name" value="DIHYDROXY-ACID DEHYDRATASE DAD"/>
    <property type="match status" value="1"/>
</dbReference>
<protein>
    <submittedName>
        <fullName evidence="1">Uncharacterized protein</fullName>
    </submittedName>
</protein>
<dbReference type="EMBL" id="CM032181">
    <property type="protein sequence ID" value="KAG7098806.1"/>
    <property type="molecule type" value="Genomic_DNA"/>
</dbReference>
<dbReference type="OrthoDB" id="5280534at2759"/>
<keyword evidence="2" id="KW-1185">Reference proteome</keyword>
<reference evidence="1" key="1">
    <citation type="journal article" date="2021" name="Genome Biol. Evol.">
        <title>The assembled and annotated genome of the fairy-ring fungus Marasmius oreades.</title>
        <authorList>
            <person name="Hiltunen M."/>
            <person name="Ament-Velasquez S.L."/>
            <person name="Johannesson H."/>
        </authorList>
    </citation>
    <scope>NUCLEOTIDE SEQUENCE</scope>
    <source>
        <strain evidence="1">03SP1</strain>
    </source>
</reference>
<evidence type="ECO:0000313" key="2">
    <source>
        <dbReference type="Proteomes" id="UP001049176"/>
    </source>
</evidence>
<dbReference type="PANTHER" id="PTHR21000:SF5">
    <property type="entry name" value="DIHYDROXY-ACID DEHYDRATASE, MITOCHONDRIAL"/>
    <property type="match status" value="1"/>
</dbReference>
<dbReference type="InterPro" id="IPR050165">
    <property type="entry name" value="DHAD_IlvD/Edd"/>
</dbReference>
<name>A0A9P7V1Z5_9AGAR</name>
<evidence type="ECO:0000313" key="1">
    <source>
        <dbReference type="EMBL" id="KAG7098806.1"/>
    </source>
</evidence>
<dbReference type="AlphaFoldDB" id="A0A9P7V1Z5"/>
<dbReference type="KEGG" id="more:E1B28_000711"/>